<proteinExistence type="predicted"/>
<protein>
    <submittedName>
        <fullName evidence="1">Uncharacterized protein</fullName>
    </submittedName>
</protein>
<dbReference type="Proteomes" id="UP000718564">
    <property type="component" value="Unassembled WGS sequence"/>
</dbReference>
<evidence type="ECO:0000313" key="2">
    <source>
        <dbReference type="Proteomes" id="UP000718564"/>
    </source>
</evidence>
<name>A0ABX1PAY8_9CYAN</name>
<organism evidence="1 2">
    <name type="scientific">Brasilonema bromeliae SPC951</name>
    <dbReference type="NCBI Taxonomy" id="385972"/>
    <lineage>
        <taxon>Bacteria</taxon>
        <taxon>Bacillati</taxon>
        <taxon>Cyanobacteriota</taxon>
        <taxon>Cyanophyceae</taxon>
        <taxon>Nostocales</taxon>
        <taxon>Scytonemataceae</taxon>
        <taxon>Brasilonema</taxon>
        <taxon>Bromeliae group (in: Brasilonema)</taxon>
    </lineage>
</organism>
<keyword evidence="2" id="KW-1185">Reference proteome</keyword>
<comment type="caution">
    <text evidence="1">The sequence shown here is derived from an EMBL/GenBank/DDBJ whole genome shotgun (WGS) entry which is preliminary data.</text>
</comment>
<sequence length="118" mass="13800">MFLCQSFSLKFVHFSHKNARNIRKKQFLSQESEMYQDFYIIVSYGKRKYMKCRSKGHFCGKGCLLRLGCNCLRQGKNLLNGSVLLTQVCWGIKESKTEIVLEQAALVMDDAPRRRQRI</sequence>
<gene>
    <name evidence="1" type="ORF">DP116_20015</name>
</gene>
<accession>A0ABX1PAY8</accession>
<evidence type="ECO:0000313" key="1">
    <source>
        <dbReference type="EMBL" id="NMG21610.1"/>
    </source>
</evidence>
<reference evidence="1 2" key="1">
    <citation type="submission" date="2018-06" db="EMBL/GenBank/DDBJ databases">
        <title>Comparative genomics of Brasilonema spp. strains.</title>
        <authorList>
            <person name="Alvarenga D.O."/>
            <person name="Fiore M.F."/>
            <person name="Varani A.M."/>
        </authorList>
    </citation>
    <scope>NUCLEOTIDE SEQUENCE [LARGE SCALE GENOMIC DNA]</scope>
    <source>
        <strain evidence="1 2">SPC951</strain>
    </source>
</reference>
<dbReference type="EMBL" id="QMEB01000177">
    <property type="protein sequence ID" value="NMG21610.1"/>
    <property type="molecule type" value="Genomic_DNA"/>
</dbReference>